<evidence type="ECO:0000313" key="2">
    <source>
        <dbReference type="EMBL" id="CCH71863.1"/>
    </source>
</evidence>
<feature type="region of interest" description="Disordered" evidence="1">
    <location>
        <begin position="202"/>
        <end position="221"/>
    </location>
</feature>
<sequence>MCRIVVSLTSSPYAAPPPPPPGLRSLRSLWTRRGRPLQASARRSNWLRRLAASAGVKACSRSADSTRRISPLACRNTAAPAAVRDTVRCRLSSAGVRETRSRSRRASRCRPRRCRIAPNPLGELALRDCVGAGQLGHDGVFPHRQAGRVEDRGLQFAEAGKDPSEAGRQIGLPDGGPNGLELWERLMTAQQAHTAALGGATDHRLPGAGVADPTGPDHPSYGERLAARFRESARALERAFAARDHPEAQDLDNRQTADARGPVATGRTAGHGRRGRRVRSVICDGLGPCPPRRRCRCCGSASTPKPPSSTASDTTTSRQSPGGSRAFSTCITASQPRRCRCDL</sequence>
<dbReference type="Proteomes" id="UP000035763">
    <property type="component" value="Unassembled WGS sequence"/>
</dbReference>
<organism evidence="2 3">
    <name type="scientific">Nostocoides australiense Ben110</name>
    <dbReference type="NCBI Taxonomy" id="1193182"/>
    <lineage>
        <taxon>Bacteria</taxon>
        <taxon>Bacillati</taxon>
        <taxon>Actinomycetota</taxon>
        <taxon>Actinomycetes</taxon>
        <taxon>Micrococcales</taxon>
        <taxon>Intrasporangiaceae</taxon>
        <taxon>Nostocoides</taxon>
    </lineage>
</organism>
<feature type="compositionally biased region" description="Polar residues" evidence="1">
    <location>
        <begin position="318"/>
        <end position="328"/>
    </location>
</feature>
<evidence type="ECO:0000313" key="3">
    <source>
        <dbReference type="Proteomes" id="UP000035763"/>
    </source>
</evidence>
<dbReference type="EMBL" id="CAJA01000020">
    <property type="protein sequence ID" value="CCH71863.1"/>
    <property type="molecule type" value="Genomic_DNA"/>
</dbReference>
<accession>W6JSF7</accession>
<feature type="compositionally biased region" description="Low complexity" evidence="1">
    <location>
        <begin position="300"/>
        <end position="317"/>
    </location>
</feature>
<keyword evidence="3" id="KW-1185">Reference proteome</keyword>
<reference evidence="2 3" key="1">
    <citation type="journal article" date="2013" name="ISME J.">
        <title>A metabolic model for members of the genus Tetrasphaera involved in enhanced biological phosphorus removal.</title>
        <authorList>
            <person name="Kristiansen R."/>
            <person name="Nguyen H.T.T."/>
            <person name="Saunders A.M."/>
            <person name="Nielsen J.L."/>
            <person name="Wimmer R."/>
            <person name="Le V.Q."/>
            <person name="McIlroy S.J."/>
            <person name="Petrovski S."/>
            <person name="Seviour R.J."/>
            <person name="Calteau A."/>
            <person name="Nielsen K.L."/>
            <person name="Nielsen P.H."/>
        </authorList>
    </citation>
    <scope>NUCLEOTIDE SEQUENCE [LARGE SCALE GENOMIC DNA]</scope>
    <source>
        <strain evidence="2 3">Ben110</strain>
    </source>
</reference>
<proteinExistence type="predicted"/>
<evidence type="ECO:0000256" key="1">
    <source>
        <dbReference type="SAM" id="MobiDB-lite"/>
    </source>
</evidence>
<gene>
    <name evidence="2" type="ORF">BN11_1160003</name>
</gene>
<feature type="region of interest" description="Disordered" evidence="1">
    <location>
        <begin position="297"/>
        <end position="328"/>
    </location>
</feature>
<name>W6JSF7_9MICO</name>
<protein>
    <submittedName>
        <fullName evidence="2">Uncharacterized protein</fullName>
    </submittedName>
</protein>
<dbReference type="AlphaFoldDB" id="W6JSF7"/>
<feature type="region of interest" description="Disordered" evidence="1">
    <location>
        <begin position="241"/>
        <end position="276"/>
    </location>
</feature>
<feature type="compositionally biased region" description="Basic and acidic residues" evidence="1">
    <location>
        <begin position="241"/>
        <end position="257"/>
    </location>
</feature>
<comment type="caution">
    <text evidence="2">The sequence shown here is derived from an EMBL/GenBank/DDBJ whole genome shotgun (WGS) entry which is preliminary data.</text>
</comment>